<evidence type="ECO:0000256" key="4">
    <source>
        <dbReference type="ARBA" id="ARBA00022801"/>
    </source>
</evidence>
<keyword evidence="11" id="KW-1185">Reference proteome</keyword>
<accession>A0ABT8SAR0</accession>
<comment type="caution">
    <text evidence="10">The sequence shown here is derived from an EMBL/GenBank/DDBJ whole genome shotgun (WGS) entry which is preliminary data.</text>
</comment>
<dbReference type="EC" id="3.4.-.-" evidence="8"/>
<dbReference type="PANTHER" id="PTHR13604">
    <property type="entry name" value="DC12-RELATED"/>
    <property type="match status" value="1"/>
</dbReference>
<evidence type="ECO:0000313" key="10">
    <source>
        <dbReference type="EMBL" id="MDO1534531.1"/>
    </source>
</evidence>
<comment type="similarity">
    <text evidence="1 8">Belongs to the SOS response-associated peptidase family.</text>
</comment>
<feature type="compositionally biased region" description="Low complexity" evidence="9">
    <location>
        <begin position="230"/>
        <end position="242"/>
    </location>
</feature>
<dbReference type="InterPro" id="IPR036590">
    <property type="entry name" value="SRAP-like"/>
</dbReference>
<evidence type="ECO:0000256" key="3">
    <source>
        <dbReference type="ARBA" id="ARBA00022763"/>
    </source>
</evidence>
<dbReference type="PANTHER" id="PTHR13604:SF0">
    <property type="entry name" value="ABASIC SITE PROCESSING PROTEIN HMCES"/>
    <property type="match status" value="1"/>
</dbReference>
<dbReference type="RefSeq" id="WP_301812253.1">
    <property type="nucleotide sequence ID" value="NZ_JAUJZH010000014.1"/>
</dbReference>
<organism evidence="10 11">
    <name type="scientific">Variovorax ginsengisoli</name>
    <dbReference type="NCBI Taxonomy" id="363844"/>
    <lineage>
        <taxon>Bacteria</taxon>
        <taxon>Pseudomonadati</taxon>
        <taxon>Pseudomonadota</taxon>
        <taxon>Betaproteobacteria</taxon>
        <taxon>Burkholderiales</taxon>
        <taxon>Comamonadaceae</taxon>
        <taxon>Variovorax</taxon>
    </lineage>
</organism>
<evidence type="ECO:0000313" key="11">
    <source>
        <dbReference type="Proteomes" id="UP001169027"/>
    </source>
</evidence>
<keyword evidence="2 8" id="KW-0645">Protease</keyword>
<evidence type="ECO:0000256" key="8">
    <source>
        <dbReference type="RuleBase" id="RU364100"/>
    </source>
</evidence>
<protein>
    <recommendedName>
        <fullName evidence="8">Abasic site processing protein</fullName>
        <ecNumber evidence="8">3.4.-.-</ecNumber>
    </recommendedName>
</protein>
<dbReference type="Gene3D" id="3.90.1680.10">
    <property type="entry name" value="SOS response associated peptidase-like"/>
    <property type="match status" value="1"/>
</dbReference>
<evidence type="ECO:0000256" key="1">
    <source>
        <dbReference type="ARBA" id="ARBA00008136"/>
    </source>
</evidence>
<dbReference type="Proteomes" id="UP001169027">
    <property type="component" value="Unassembled WGS sequence"/>
</dbReference>
<evidence type="ECO:0000256" key="5">
    <source>
        <dbReference type="ARBA" id="ARBA00023124"/>
    </source>
</evidence>
<gene>
    <name evidence="10" type="ORF">Q2T77_19760</name>
</gene>
<evidence type="ECO:0000256" key="6">
    <source>
        <dbReference type="ARBA" id="ARBA00023125"/>
    </source>
</evidence>
<keyword evidence="5" id="KW-0190">Covalent protein-DNA linkage</keyword>
<dbReference type="Pfam" id="PF02586">
    <property type="entry name" value="SRAP"/>
    <property type="match status" value="1"/>
</dbReference>
<evidence type="ECO:0000256" key="2">
    <source>
        <dbReference type="ARBA" id="ARBA00022670"/>
    </source>
</evidence>
<dbReference type="SUPFAM" id="SSF143081">
    <property type="entry name" value="BB1717-like"/>
    <property type="match status" value="1"/>
</dbReference>
<keyword evidence="4 8" id="KW-0378">Hydrolase</keyword>
<dbReference type="InterPro" id="IPR003738">
    <property type="entry name" value="SRAP"/>
</dbReference>
<proteinExistence type="inferred from homology"/>
<evidence type="ECO:0000256" key="7">
    <source>
        <dbReference type="ARBA" id="ARBA00023239"/>
    </source>
</evidence>
<reference evidence="10" key="1">
    <citation type="submission" date="2023-06" db="EMBL/GenBank/DDBJ databases">
        <authorList>
            <person name="Jiang Y."/>
            <person name="Liu Q."/>
        </authorList>
    </citation>
    <scope>NUCLEOTIDE SEQUENCE</scope>
    <source>
        <strain evidence="10">CGMCC 1.12090</strain>
    </source>
</reference>
<sequence length="252" mass="28391">MCSHYQAEKRRKQIEKHFGIRLPPGWEPPPGGLHIYPTQLAPFIRRPRERDSGDDAVPAMEIVEGHFGLLPGFAKDVKYGVRTYNARVETVDQLASFKHAWAQARHCIVPCEAIYEPDWRSGTHVPTRFTAANDETLGVAGLWAPWKDPATGKWADSFTMLTINADTHPMFNKMHRPDPARLLHAQDKRMVVILPEAQYEAWLDAPAQRSMDFMNQFPAERLAMVAEALPPAQAKPRAARAAPEPPPQSSLF</sequence>
<feature type="region of interest" description="Disordered" evidence="9">
    <location>
        <begin position="230"/>
        <end position="252"/>
    </location>
</feature>
<name>A0ABT8SAR0_9BURK</name>
<keyword evidence="3" id="KW-0227">DNA damage</keyword>
<dbReference type="EMBL" id="JAUKVY010000014">
    <property type="protein sequence ID" value="MDO1534531.1"/>
    <property type="molecule type" value="Genomic_DNA"/>
</dbReference>
<keyword evidence="6" id="KW-0238">DNA-binding</keyword>
<keyword evidence="7" id="KW-0456">Lyase</keyword>
<evidence type="ECO:0000256" key="9">
    <source>
        <dbReference type="SAM" id="MobiDB-lite"/>
    </source>
</evidence>
<feature type="compositionally biased region" description="Pro residues" evidence="9">
    <location>
        <begin position="243"/>
        <end position="252"/>
    </location>
</feature>